<dbReference type="EMBL" id="CP017015">
    <property type="protein sequence ID" value="AOG60169.1"/>
    <property type="molecule type" value="Genomic_DNA"/>
</dbReference>
<organism evidence="1 2">
    <name type="scientific">Spiroplasma helicoides</name>
    <dbReference type="NCBI Taxonomy" id="216938"/>
    <lineage>
        <taxon>Bacteria</taxon>
        <taxon>Bacillati</taxon>
        <taxon>Mycoplasmatota</taxon>
        <taxon>Mollicutes</taxon>
        <taxon>Entomoplasmatales</taxon>
        <taxon>Spiroplasmataceae</taxon>
        <taxon>Spiroplasma</taxon>
    </lineage>
</organism>
<dbReference type="Pfam" id="PF05215">
    <property type="entry name" value="Spiralin"/>
    <property type="match status" value="1"/>
</dbReference>
<dbReference type="Proteomes" id="UP000094378">
    <property type="component" value="Chromosome"/>
</dbReference>
<evidence type="ECO:0000313" key="1">
    <source>
        <dbReference type="EMBL" id="AOG60169.1"/>
    </source>
</evidence>
<name>A0A1B3SJR0_9MOLU</name>
<accession>A0A1B3SJR0</accession>
<dbReference type="AlphaFoldDB" id="A0A1B3SJR0"/>
<proteinExistence type="predicted"/>
<keyword evidence="2" id="KW-1185">Reference proteome</keyword>
<gene>
    <name evidence="1" type="ORF">SHELI_v1c02140</name>
</gene>
<protein>
    <submittedName>
        <fullName evidence="1">Uncharacterized protein</fullName>
    </submittedName>
</protein>
<evidence type="ECO:0000313" key="2">
    <source>
        <dbReference type="Proteomes" id="UP000094378"/>
    </source>
</evidence>
<dbReference type="KEGG" id="shj:SHELI_v1c02140"/>
<dbReference type="InterPro" id="IPR007880">
    <property type="entry name" value="Spiralin"/>
</dbReference>
<reference evidence="1 2" key="1">
    <citation type="submission" date="2016-08" db="EMBL/GenBank/DDBJ databases">
        <title>Complete genome sequence of Spiroplasma helicoides TABS-2 (DSM 22551).</title>
        <authorList>
            <person name="Shen W.-Y."/>
            <person name="Lo W.-S."/>
            <person name="Lai Y.-C."/>
            <person name="Kuo C.-H."/>
        </authorList>
    </citation>
    <scope>NUCLEOTIDE SEQUENCE [LARGE SCALE GENOMIC DNA]</scope>
    <source>
        <strain evidence="1 2">TABS-2</strain>
    </source>
</reference>
<dbReference type="RefSeq" id="WP_069115943.1">
    <property type="nucleotide sequence ID" value="NZ_CP017015.1"/>
</dbReference>
<sequence length="108" mass="12611">MTFNSKSEIKFIKDQIEFNLQYKFKKTKNLADIPDRYLNGNKTNGEKEIKKLPSELVLKYFPDVNENDDYYDDLKPAGSKNSGYIFVVTKESSKKLVGKKFTLFWAPK</sequence>
<dbReference type="GO" id="GO:0016020">
    <property type="term" value="C:membrane"/>
    <property type="evidence" value="ECO:0007669"/>
    <property type="project" value="InterPro"/>
</dbReference>